<proteinExistence type="predicted"/>
<evidence type="ECO:0000313" key="1">
    <source>
        <dbReference type="EMBL" id="VDI72132.1"/>
    </source>
</evidence>
<sequence>CKYFITVIETHTCFSCYMVSSSCRLTSCIPGDITMTICTKHPLTPEKPVSHAFDKNVEHTLTIFKSSSIYSHDIRLDR</sequence>
<dbReference type="AlphaFoldDB" id="A0A8B6H0K5"/>
<dbReference type="EMBL" id="UYJE01009297">
    <property type="protein sequence ID" value="VDI72132.1"/>
    <property type="molecule type" value="Genomic_DNA"/>
</dbReference>
<comment type="caution">
    <text evidence="1">The sequence shown here is derived from an EMBL/GenBank/DDBJ whole genome shotgun (WGS) entry which is preliminary data.</text>
</comment>
<protein>
    <submittedName>
        <fullName evidence="1">Uncharacterized protein</fullName>
    </submittedName>
</protein>
<reference evidence="1" key="1">
    <citation type="submission" date="2018-11" db="EMBL/GenBank/DDBJ databases">
        <authorList>
            <person name="Alioto T."/>
            <person name="Alioto T."/>
        </authorList>
    </citation>
    <scope>NUCLEOTIDE SEQUENCE</scope>
</reference>
<evidence type="ECO:0000313" key="2">
    <source>
        <dbReference type="Proteomes" id="UP000596742"/>
    </source>
</evidence>
<name>A0A8B6H0K5_MYTGA</name>
<keyword evidence="2" id="KW-1185">Reference proteome</keyword>
<organism evidence="1 2">
    <name type="scientific">Mytilus galloprovincialis</name>
    <name type="common">Mediterranean mussel</name>
    <dbReference type="NCBI Taxonomy" id="29158"/>
    <lineage>
        <taxon>Eukaryota</taxon>
        <taxon>Metazoa</taxon>
        <taxon>Spiralia</taxon>
        <taxon>Lophotrochozoa</taxon>
        <taxon>Mollusca</taxon>
        <taxon>Bivalvia</taxon>
        <taxon>Autobranchia</taxon>
        <taxon>Pteriomorphia</taxon>
        <taxon>Mytilida</taxon>
        <taxon>Mytiloidea</taxon>
        <taxon>Mytilidae</taxon>
        <taxon>Mytilinae</taxon>
        <taxon>Mytilus</taxon>
    </lineage>
</organism>
<accession>A0A8B6H0K5</accession>
<dbReference type="Proteomes" id="UP000596742">
    <property type="component" value="Unassembled WGS sequence"/>
</dbReference>
<feature type="non-terminal residue" evidence="1">
    <location>
        <position position="1"/>
    </location>
</feature>
<feature type="non-terminal residue" evidence="1">
    <location>
        <position position="78"/>
    </location>
</feature>
<gene>
    <name evidence="1" type="ORF">MGAL_10B007289</name>
</gene>